<name>A0A0F9JPH7_9ZZZZ</name>
<evidence type="ECO:0000313" key="1">
    <source>
        <dbReference type="EMBL" id="KKM71719.1"/>
    </source>
</evidence>
<protein>
    <recommendedName>
        <fullName evidence="2">Phage head-tail adaptor</fullName>
    </recommendedName>
</protein>
<proteinExistence type="predicted"/>
<organism evidence="1">
    <name type="scientific">marine sediment metagenome</name>
    <dbReference type="NCBI Taxonomy" id="412755"/>
    <lineage>
        <taxon>unclassified sequences</taxon>
        <taxon>metagenomes</taxon>
        <taxon>ecological metagenomes</taxon>
    </lineage>
</organism>
<dbReference type="EMBL" id="LAZR01009587">
    <property type="protein sequence ID" value="KKM71719.1"/>
    <property type="molecule type" value="Genomic_DNA"/>
</dbReference>
<dbReference type="Pfam" id="PF05521">
    <property type="entry name" value="Phage_HCP"/>
    <property type="match status" value="1"/>
</dbReference>
<comment type="caution">
    <text evidence="1">The sequence shown here is derived from an EMBL/GenBank/DDBJ whole genome shotgun (WGS) entry which is preliminary data.</text>
</comment>
<gene>
    <name evidence="1" type="ORF">LCGC14_1427750</name>
</gene>
<dbReference type="AlphaFoldDB" id="A0A0F9JPH7"/>
<dbReference type="Gene3D" id="2.40.10.270">
    <property type="entry name" value="Bacteriophage SPP1 head-tail adaptor protein"/>
    <property type="match status" value="1"/>
</dbReference>
<evidence type="ECO:0008006" key="2">
    <source>
        <dbReference type="Google" id="ProtNLM"/>
    </source>
</evidence>
<dbReference type="InterPro" id="IPR008767">
    <property type="entry name" value="Phage_SPP1_head-tail_adaptor"/>
</dbReference>
<accession>A0A0F9JPH7</accession>
<reference evidence="1" key="1">
    <citation type="journal article" date="2015" name="Nature">
        <title>Complex archaea that bridge the gap between prokaryotes and eukaryotes.</title>
        <authorList>
            <person name="Spang A."/>
            <person name="Saw J.H."/>
            <person name="Jorgensen S.L."/>
            <person name="Zaremba-Niedzwiedzka K."/>
            <person name="Martijn J."/>
            <person name="Lind A.E."/>
            <person name="van Eijk R."/>
            <person name="Schleper C."/>
            <person name="Guy L."/>
            <person name="Ettema T.J."/>
        </authorList>
    </citation>
    <scope>NUCLEOTIDE SEQUENCE</scope>
</reference>
<dbReference type="NCBIfam" id="TIGR01563">
    <property type="entry name" value="gp16_SPP1"/>
    <property type="match status" value="1"/>
</dbReference>
<dbReference type="InterPro" id="IPR038666">
    <property type="entry name" value="SSP1_head-tail_sf"/>
</dbReference>
<sequence length="105" mass="11811">MAYNDSIVIQQTSSARGDYGEAGPGAWTTYKTVWAEIEDISGNENFSSDMKVYEDIKSFKVHTHDAPSVTTKMRVSYDSRVFLITSLNKDGRLRTTIMAIAYDDE</sequence>